<keyword evidence="1" id="KW-1133">Transmembrane helix</keyword>
<name>A0A7W7Q3D5_9PSEU</name>
<evidence type="ECO:0000313" key="3">
    <source>
        <dbReference type="Proteomes" id="UP000520767"/>
    </source>
</evidence>
<feature type="transmembrane region" description="Helical" evidence="1">
    <location>
        <begin position="6"/>
        <end position="28"/>
    </location>
</feature>
<keyword evidence="1" id="KW-0812">Transmembrane</keyword>
<gene>
    <name evidence="2" type="ORF">FHR82_002500</name>
</gene>
<dbReference type="Proteomes" id="UP000520767">
    <property type="component" value="Unassembled WGS sequence"/>
</dbReference>
<dbReference type="AlphaFoldDB" id="A0A7W7Q3D5"/>
<evidence type="ECO:0000256" key="1">
    <source>
        <dbReference type="SAM" id="Phobius"/>
    </source>
</evidence>
<accession>A0A7W7Q3D5</accession>
<keyword evidence="1" id="KW-0472">Membrane</keyword>
<dbReference type="RefSeq" id="WP_184810514.1">
    <property type="nucleotide sequence ID" value="NZ_JACHJQ010000003.1"/>
</dbReference>
<reference evidence="2 3" key="1">
    <citation type="submission" date="2020-08" db="EMBL/GenBank/DDBJ databases">
        <title>Genomic Encyclopedia of Type Strains, Phase III (KMG-III): the genomes of soil and plant-associated and newly described type strains.</title>
        <authorList>
            <person name="Whitman W."/>
        </authorList>
    </citation>
    <scope>NUCLEOTIDE SEQUENCE [LARGE SCALE GENOMIC DNA]</scope>
    <source>
        <strain evidence="2 3">CECT 8960</strain>
    </source>
</reference>
<protein>
    <submittedName>
        <fullName evidence="2">Uncharacterized protein</fullName>
    </submittedName>
</protein>
<proteinExistence type="predicted"/>
<sequence length="124" mass="13417">MRVTMGIAGGLILCVIGYLVYAAVVFWIKQPMGEPAPSAPYTARTLAGRLDFAMTDQEITDEAAKLEGSIVELHRKADETVVLVRVPAAEPGPTSDACYRFRLRNGDVGHHVTGCPDTPPTSYR</sequence>
<organism evidence="2 3">
    <name type="scientific">Actinophytocola algeriensis</name>
    <dbReference type="NCBI Taxonomy" id="1768010"/>
    <lineage>
        <taxon>Bacteria</taxon>
        <taxon>Bacillati</taxon>
        <taxon>Actinomycetota</taxon>
        <taxon>Actinomycetes</taxon>
        <taxon>Pseudonocardiales</taxon>
        <taxon>Pseudonocardiaceae</taxon>
    </lineage>
</organism>
<dbReference type="EMBL" id="JACHJQ010000003">
    <property type="protein sequence ID" value="MBB4906280.1"/>
    <property type="molecule type" value="Genomic_DNA"/>
</dbReference>
<evidence type="ECO:0000313" key="2">
    <source>
        <dbReference type="EMBL" id="MBB4906280.1"/>
    </source>
</evidence>
<keyword evidence="3" id="KW-1185">Reference proteome</keyword>
<comment type="caution">
    <text evidence="2">The sequence shown here is derived from an EMBL/GenBank/DDBJ whole genome shotgun (WGS) entry which is preliminary data.</text>
</comment>